<evidence type="ECO:0000256" key="6">
    <source>
        <dbReference type="SAM" id="Coils"/>
    </source>
</evidence>
<dbReference type="SUPFAM" id="SSF56112">
    <property type="entry name" value="Protein kinase-like (PK-like)"/>
    <property type="match status" value="1"/>
</dbReference>
<keyword evidence="3 10" id="KW-0418">Kinase</keyword>
<dbReference type="Pfam" id="PF00069">
    <property type="entry name" value="Pkinase"/>
    <property type="match status" value="1"/>
</dbReference>
<dbReference type="PANTHER" id="PTHR43289:SF6">
    <property type="entry name" value="SERINE_THREONINE-PROTEIN KINASE NEKL-3"/>
    <property type="match status" value="1"/>
</dbReference>
<evidence type="ECO:0000256" key="3">
    <source>
        <dbReference type="ARBA" id="ARBA00022777"/>
    </source>
</evidence>
<keyword evidence="4 5" id="KW-0067">ATP-binding</keyword>
<evidence type="ECO:0000256" key="5">
    <source>
        <dbReference type="PROSITE-ProRule" id="PRU10141"/>
    </source>
</evidence>
<keyword evidence="8" id="KW-1133">Transmembrane helix</keyword>
<keyword evidence="2 5" id="KW-0547">Nucleotide-binding</keyword>
<feature type="compositionally biased region" description="Basic and acidic residues" evidence="7">
    <location>
        <begin position="1"/>
        <end position="10"/>
    </location>
</feature>
<dbReference type="Gene3D" id="3.30.200.20">
    <property type="entry name" value="Phosphorylase Kinase, domain 1"/>
    <property type="match status" value="1"/>
</dbReference>
<dbReference type="RefSeq" id="WP_419186172.1">
    <property type="nucleotide sequence ID" value="NZ_CP036290.1"/>
</dbReference>
<evidence type="ECO:0000256" key="1">
    <source>
        <dbReference type="ARBA" id="ARBA00022679"/>
    </source>
</evidence>
<keyword evidence="1 10" id="KW-0808">Transferase</keyword>
<name>A0A518CV43_9BACT</name>
<gene>
    <name evidence="10" type="primary">pknB_1</name>
    <name evidence="10" type="ORF">Pla163_01960</name>
</gene>
<evidence type="ECO:0000256" key="8">
    <source>
        <dbReference type="SAM" id="Phobius"/>
    </source>
</evidence>
<dbReference type="Pfam" id="PF13424">
    <property type="entry name" value="TPR_12"/>
    <property type="match status" value="1"/>
</dbReference>
<dbReference type="GO" id="GO:0004674">
    <property type="term" value="F:protein serine/threonine kinase activity"/>
    <property type="evidence" value="ECO:0007669"/>
    <property type="project" value="UniProtKB-EC"/>
</dbReference>
<evidence type="ECO:0000256" key="2">
    <source>
        <dbReference type="ARBA" id="ARBA00022741"/>
    </source>
</evidence>
<feature type="coiled-coil region" evidence="6">
    <location>
        <begin position="400"/>
        <end position="434"/>
    </location>
</feature>
<protein>
    <submittedName>
        <fullName evidence="10">Serine/threonine-protein kinase PknB</fullName>
        <ecNumber evidence="10">2.7.11.1</ecNumber>
    </submittedName>
</protein>
<evidence type="ECO:0000259" key="9">
    <source>
        <dbReference type="PROSITE" id="PS50011"/>
    </source>
</evidence>
<reference evidence="10 11" key="1">
    <citation type="submission" date="2019-02" db="EMBL/GenBank/DDBJ databases">
        <title>Deep-cultivation of Planctomycetes and their phenomic and genomic characterization uncovers novel biology.</title>
        <authorList>
            <person name="Wiegand S."/>
            <person name="Jogler M."/>
            <person name="Boedeker C."/>
            <person name="Pinto D."/>
            <person name="Vollmers J."/>
            <person name="Rivas-Marin E."/>
            <person name="Kohn T."/>
            <person name="Peeters S.H."/>
            <person name="Heuer A."/>
            <person name="Rast P."/>
            <person name="Oberbeckmann S."/>
            <person name="Bunk B."/>
            <person name="Jeske O."/>
            <person name="Meyerdierks A."/>
            <person name="Storesund J.E."/>
            <person name="Kallscheuer N."/>
            <person name="Luecker S."/>
            <person name="Lage O.M."/>
            <person name="Pohl T."/>
            <person name="Merkel B.J."/>
            <person name="Hornburger P."/>
            <person name="Mueller R.-W."/>
            <person name="Bruemmer F."/>
            <person name="Labrenz M."/>
            <person name="Spormann A.M."/>
            <person name="Op den Camp H."/>
            <person name="Overmann J."/>
            <person name="Amann R."/>
            <person name="Jetten M.S.M."/>
            <person name="Mascher T."/>
            <person name="Medema M.H."/>
            <person name="Devos D.P."/>
            <person name="Kaster A.-K."/>
            <person name="Ovreas L."/>
            <person name="Rohde M."/>
            <person name="Galperin M.Y."/>
            <person name="Jogler C."/>
        </authorList>
    </citation>
    <scope>NUCLEOTIDE SEQUENCE [LARGE SCALE GENOMIC DNA]</scope>
    <source>
        <strain evidence="10 11">Pla163</strain>
    </source>
</reference>
<feature type="binding site" evidence="5">
    <location>
        <position position="63"/>
    </location>
    <ligand>
        <name>ATP</name>
        <dbReference type="ChEBI" id="CHEBI:30616"/>
    </ligand>
</feature>
<evidence type="ECO:0000256" key="4">
    <source>
        <dbReference type="ARBA" id="ARBA00022840"/>
    </source>
</evidence>
<organism evidence="10 11">
    <name type="scientific">Rohdeia mirabilis</name>
    <dbReference type="NCBI Taxonomy" id="2528008"/>
    <lineage>
        <taxon>Bacteria</taxon>
        <taxon>Pseudomonadati</taxon>
        <taxon>Planctomycetota</taxon>
        <taxon>Planctomycetia</taxon>
        <taxon>Planctomycetia incertae sedis</taxon>
        <taxon>Rohdeia</taxon>
    </lineage>
</organism>
<dbReference type="Proteomes" id="UP000319342">
    <property type="component" value="Chromosome"/>
</dbReference>
<dbReference type="GO" id="GO:0005524">
    <property type="term" value="F:ATP binding"/>
    <property type="evidence" value="ECO:0007669"/>
    <property type="project" value="UniProtKB-UniRule"/>
</dbReference>
<sequence>MNERDPHDSESATLPSQPDARPQESAGDRIDRYTLIEQIGSGGFGSVWRARQTEPVRRDVALKILKLGMDTEEVVRRFAAERQALALMDHPFIAKVHDGGATAAGRPYFVMEFVDGVPITKYCDDERLGVRERLELFTKVCAALQHAHAKGVVHRDVKPSNVLVTSTESGPEPKVIDFGIAKALEADLSEHTLVTGELQMIGTPEYMAPEQTGVDVGGIDTRVDVYSLGVLLYELLTGAQPFDLRGALLDLGFHEMLRRIREAEPTRPSTRIASAGDSGIFVASMRRVGPMQLQSELRGDLDWIVLKALEKDRERRYETPAALAQDVRNHLDHRPVVAMPPSRAYLVSKFVRRNRIQVIGALALFGVLVVGVIGTGWGLAWALDEQDRAERAAESVGEAKDAALALVDELELARDEAEQQRDRYQREYLRALEAKFLITDMFQAVDPISVDGADTSLLRRVLERAERSIVEREARDPWVDVELRSVFAATYANFGDHERAREILETAIADFAPHAEERDATLLDLRIELASAMVLGGAYEDAEELLARILPEVVASGGGESRAMMRTLELRAELAARTGRMRAALADGGRALELHRSVYGDTSSRTAVAMGRLSGWYELDGRLERAEELATESHAIFARNLKSDPIWAFEALERLVLIRARLGHFAANLPLADAYVDEAERLFGADRPATLRARAVLATYYAEVGSHVPAMQFQSDVVDGFARIYGIDAAPTVAARERLAALVEAAEAWIDGADASGR</sequence>
<dbReference type="EMBL" id="CP036290">
    <property type="protein sequence ID" value="QDU83100.1"/>
    <property type="molecule type" value="Genomic_DNA"/>
</dbReference>
<dbReference type="InterPro" id="IPR011990">
    <property type="entry name" value="TPR-like_helical_dom_sf"/>
</dbReference>
<evidence type="ECO:0000256" key="7">
    <source>
        <dbReference type="SAM" id="MobiDB-lite"/>
    </source>
</evidence>
<proteinExistence type="predicted"/>
<dbReference type="InterPro" id="IPR011009">
    <property type="entry name" value="Kinase-like_dom_sf"/>
</dbReference>
<feature type="region of interest" description="Disordered" evidence="7">
    <location>
        <begin position="1"/>
        <end position="26"/>
    </location>
</feature>
<dbReference type="PROSITE" id="PS50011">
    <property type="entry name" value="PROTEIN_KINASE_DOM"/>
    <property type="match status" value="1"/>
</dbReference>
<keyword evidence="8" id="KW-0472">Membrane</keyword>
<feature type="domain" description="Protein kinase" evidence="9">
    <location>
        <begin position="33"/>
        <end position="336"/>
    </location>
</feature>
<feature type="transmembrane region" description="Helical" evidence="8">
    <location>
        <begin position="358"/>
        <end position="383"/>
    </location>
</feature>
<dbReference type="Gene3D" id="1.10.510.10">
    <property type="entry name" value="Transferase(Phosphotransferase) domain 1"/>
    <property type="match status" value="1"/>
</dbReference>
<dbReference type="InterPro" id="IPR017441">
    <property type="entry name" value="Protein_kinase_ATP_BS"/>
</dbReference>
<keyword evidence="8" id="KW-0812">Transmembrane</keyword>
<dbReference type="SUPFAM" id="SSF48452">
    <property type="entry name" value="TPR-like"/>
    <property type="match status" value="1"/>
</dbReference>
<dbReference type="InterPro" id="IPR000719">
    <property type="entry name" value="Prot_kinase_dom"/>
</dbReference>
<keyword evidence="6" id="KW-0175">Coiled coil</keyword>
<evidence type="ECO:0000313" key="10">
    <source>
        <dbReference type="EMBL" id="QDU83100.1"/>
    </source>
</evidence>
<dbReference type="EC" id="2.7.11.1" evidence="10"/>
<dbReference type="PROSITE" id="PS00107">
    <property type="entry name" value="PROTEIN_KINASE_ATP"/>
    <property type="match status" value="1"/>
</dbReference>
<keyword evidence="11" id="KW-1185">Reference proteome</keyword>
<evidence type="ECO:0000313" key="11">
    <source>
        <dbReference type="Proteomes" id="UP000319342"/>
    </source>
</evidence>
<dbReference type="CDD" id="cd14014">
    <property type="entry name" value="STKc_PknB_like"/>
    <property type="match status" value="1"/>
</dbReference>
<dbReference type="SMART" id="SM00220">
    <property type="entry name" value="S_TKc"/>
    <property type="match status" value="1"/>
</dbReference>
<dbReference type="Gene3D" id="1.25.40.10">
    <property type="entry name" value="Tetratricopeptide repeat domain"/>
    <property type="match status" value="2"/>
</dbReference>
<dbReference type="InterPro" id="IPR008271">
    <property type="entry name" value="Ser/Thr_kinase_AS"/>
</dbReference>
<dbReference type="PROSITE" id="PS00108">
    <property type="entry name" value="PROTEIN_KINASE_ST"/>
    <property type="match status" value="1"/>
</dbReference>
<dbReference type="PANTHER" id="PTHR43289">
    <property type="entry name" value="MITOGEN-ACTIVATED PROTEIN KINASE KINASE KINASE 20-RELATED"/>
    <property type="match status" value="1"/>
</dbReference>
<accession>A0A518CV43</accession>
<dbReference type="AlphaFoldDB" id="A0A518CV43"/>